<dbReference type="EMBL" id="CP002727">
    <property type="protein sequence ID" value="AEF20203.1"/>
    <property type="molecule type" value="Genomic_DNA"/>
</dbReference>
<evidence type="ECO:0000313" key="2">
    <source>
        <dbReference type="Proteomes" id="UP000000686"/>
    </source>
</evidence>
<sequence>MRDACETNSHLMDAFSTEMSERQKRQSPHMAGFVLRFPVT</sequence>
<reference evidence="1 2" key="1">
    <citation type="submission" date="2011-04" db="EMBL/GenBank/DDBJ databases">
        <title>Complete sequence of Pseudomonas fulva 12-X.</title>
        <authorList>
            <consortium name="US DOE Joint Genome Institute"/>
            <person name="Lucas S."/>
            <person name="Han J."/>
            <person name="Lapidus A."/>
            <person name="Cheng J.-F."/>
            <person name="Goodwin L."/>
            <person name="Pitluck S."/>
            <person name="Peters L."/>
            <person name="Mikhailova N."/>
            <person name="Pagani I."/>
            <person name="Davenport K."/>
            <person name="Han C."/>
            <person name="Tapia R."/>
            <person name="Land M."/>
            <person name="Hauser L."/>
            <person name="Kyrpides N."/>
            <person name="Ivanova N."/>
            <person name="Pagani I."/>
            <person name="Lcollab F.I."/>
            <person name="Woyke T."/>
        </authorList>
    </citation>
    <scope>NUCLEOTIDE SEQUENCE [LARGE SCALE GENOMIC DNA]</scope>
    <source>
        <strain evidence="2">12-X</strain>
    </source>
</reference>
<dbReference type="Proteomes" id="UP000000686">
    <property type="component" value="Chromosome"/>
</dbReference>
<name>F6AEC8_PSEF1</name>
<gene>
    <name evidence="1" type="ordered locus">Psefu_0218</name>
</gene>
<dbReference type="HOGENOM" id="CLU_3295149_0_0_6"/>
<accession>F6AEC8</accession>
<proteinExistence type="predicted"/>
<protein>
    <submittedName>
        <fullName evidence="1">Uncharacterized protein</fullName>
    </submittedName>
</protein>
<keyword evidence="2" id="KW-1185">Reference proteome</keyword>
<organism evidence="1 2">
    <name type="scientific">Pseudomonas fulva (strain 12-X)</name>
    <dbReference type="NCBI Taxonomy" id="743720"/>
    <lineage>
        <taxon>Bacteria</taxon>
        <taxon>Pseudomonadati</taxon>
        <taxon>Pseudomonadota</taxon>
        <taxon>Gammaproteobacteria</taxon>
        <taxon>Pseudomonadales</taxon>
        <taxon>Pseudomonadaceae</taxon>
        <taxon>Pseudomonas</taxon>
    </lineage>
</organism>
<dbReference type="KEGG" id="pfv:Psefu_0218"/>
<evidence type="ECO:0000313" key="1">
    <source>
        <dbReference type="EMBL" id="AEF20203.1"/>
    </source>
</evidence>
<dbReference type="AlphaFoldDB" id="F6AEC8"/>